<protein>
    <submittedName>
        <fullName evidence="1">Uncharacterized protein</fullName>
    </submittedName>
</protein>
<feature type="non-terminal residue" evidence="1">
    <location>
        <position position="1"/>
    </location>
</feature>
<dbReference type="EMBL" id="JACDQQ010001945">
    <property type="protein sequence ID" value="MBA0087314.1"/>
    <property type="molecule type" value="Genomic_DNA"/>
</dbReference>
<keyword evidence="2" id="KW-1185">Reference proteome</keyword>
<evidence type="ECO:0000313" key="1">
    <source>
        <dbReference type="EMBL" id="MBA0087314.1"/>
    </source>
</evidence>
<evidence type="ECO:0000313" key="2">
    <source>
        <dbReference type="Proteomes" id="UP000567293"/>
    </source>
</evidence>
<comment type="caution">
    <text evidence="1">The sequence shown here is derived from an EMBL/GenBank/DDBJ whole genome shotgun (WGS) entry which is preliminary data.</text>
</comment>
<name>A0A7V8SYP9_9BACT</name>
<reference evidence="1" key="1">
    <citation type="submission" date="2020-06" db="EMBL/GenBank/DDBJ databases">
        <title>Legume-microbial interactions unlock mineral nutrients during tropical forest succession.</title>
        <authorList>
            <person name="Epihov D.Z."/>
        </authorList>
    </citation>
    <scope>NUCLEOTIDE SEQUENCE [LARGE SCALE GENOMIC DNA]</scope>
    <source>
        <strain evidence="1">Pan2503</strain>
    </source>
</reference>
<proteinExistence type="predicted"/>
<sequence>PVAIPDGNLPFQPSYPSRMLILPTGQLLFSDASPQLWVYTSTGTTDPRLQPIITGVTYNGRGIFTLTGKQLNGQSAGAAYGDDDQMDSNYPIIRMVSGSGRVYYARTTNWSKISIGLGGAETVNFTLNPRISPGHYALIVSGAGISSNPFDIQITEDEVEGERDN</sequence>
<organism evidence="1 2">
    <name type="scientific">Candidatus Acidiferrum panamense</name>
    <dbReference type="NCBI Taxonomy" id="2741543"/>
    <lineage>
        <taxon>Bacteria</taxon>
        <taxon>Pseudomonadati</taxon>
        <taxon>Acidobacteriota</taxon>
        <taxon>Terriglobia</taxon>
        <taxon>Candidatus Acidiferrales</taxon>
        <taxon>Candidatus Acidiferrum</taxon>
    </lineage>
</organism>
<accession>A0A7V8SYP9</accession>
<gene>
    <name evidence="1" type="ORF">HRJ53_20205</name>
</gene>
<dbReference type="AlphaFoldDB" id="A0A7V8SYP9"/>
<dbReference type="Proteomes" id="UP000567293">
    <property type="component" value="Unassembled WGS sequence"/>
</dbReference>